<dbReference type="EMBL" id="JAEKLZ010000086">
    <property type="protein sequence ID" value="MBW8724236.1"/>
    <property type="molecule type" value="Genomic_DNA"/>
</dbReference>
<organism evidence="1 2">
    <name type="scientific">Inquilinus limosus</name>
    <dbReference type="NCBI Taxonomy" id="171674"/>
    <lineage>
        <taxon>Bacteria</taxon>
        <taxon>Pseudomonadati</taxon>
        <taxon>Pseudomonadota</taxon>
        <taxon>Alphaproteobacteria</taxon>
        <taxon>Rhodospirillales</taxon>
        <taxon>Rhodospirillaceae</taxon>
        <taxon>Inquilinus</taxon>
    </lineage>
</organism>
<proteinExistence type="predicted"/>
<reference evidence="1" key="1">
    <citation type="submission" date="2020-06" db="EMBL/GenBank/DDBJ databases">
        <title>Stable isotope informed genome-resolved metagenomics uncovers potential trophic interactions in rhizosphere soil.</title>
        <authorList>
            <person name="Starr E.P."/>
            <person name="Shi S."/>
            <person name="Blazewicz S.J."/>
            <person name="Koch B.J."/>
            <person name="Probst A.J."/>
            <person name="Hungate B.A."/>
            <person name="Pett-Ridge J."/>
            <person name="Firestone M.K."/>
            <person name="Banfield J.F."/>
        </authorList>
    </citation>
    <scope>NUCLEOTIDE SEQUENCE</scope>
    <source>
        <strain evidence="1">YM_69_17</strain>
    </source>
</reference>
<evidence type="ECO:0000313" key="1">
    <source>
        <dbReference type="EMBL" id="MBW8724236.1"/>
    </source>
</evidence>
<sequence length="366" mass="40369">MARLPQYPSLLTHRRSSVLPDELQRLIAELPEKIEQREPIADAVRTLIGMTAAVPPAAIAGAALEIPLLGQFHRRLPLNRHHSRPASPAWVAREALDTTPDLAWLYLFHADGRLREAALHWISGPPPNAFLFAALAYRLNDWAEPVRIAAADCARRVFPGTAPVVVARAALHLLTQRWHWQRWGSEAAVLDTALLRPDVLDQIAAIFRSEPVGALSRTMREALRSPHMDPYLPDLLKTAAQPALRAIALQSLVERRATWPAGFRQEWVDGSLGRSRRVPAFEARPIEHSVPLAALLSDGAADRSAAVRKIAADALIAQPEALAGQQDVVGRLLSDPSQAVRERMDFYMRRARGEVAWTVAPAAKTP</sequence>
<name>A0A952KFX6_9PROT</name>
<accession>A0A952KFX6</accession>
<dbReference type="Proteomes" id="UP000700706">
    <property type="component" value="Unassembled WGS sequence"/>
</dbReference>
<evidence type="ECO:0000313" key="2">
    <source>
        <dbReference type="Proteomes" id="UP000700706"/>
    </source>
</evidence>
<comment type="caution">
    <text evidence="1">The sequence shown here is derived from an EMBL/GenBank/DDBJ whole genome shotgun (WGS) entry which is preliminary data.</text>
</comment>
<protein>
    <submittedName>
        <fullName evidence="1">Uncharacterized protein</fullName>
    </submittedName>
</protein>
<dbReference type="AlphaFoldDB" id="A0A952KFX6"/>
<gene>
    <name evidence="1" type="ORF">JF625_03630</name>
</gene>